<proteinExistence type="predicted"/>
<evidence type="ECO:0000313" key="2">
    <source>
        <dbReference type="Proteomes" id="UP000831701"/>
    </source>
</evidence>
<protein>
    <submittedName>
        <fullName evidence="1">Uncharacterized protein</fullName>
    </submittedName>
</protein>
<sequence length="385" mass="43739">MVNINIGTININGACSDVKRASLFKLCELKKLNVLFVQETHSDSNNERDWRREWPGQVFLSHKQSSSAGVGILFSRAFSPQSLESCTTSCLVMLSWSKHCMKSLESRNGQRKVIHCLRSDNGSSLTDATEIRRRAVITLLPKKGDLQDLKNWRPVSLLCGDYKVLSKALALRLREVMAEVVHVDQTYCVPGRLCCFSLKKMGGQGLVHLSSRCAAFRLQFIQRLLYGPQDLVWRPLAQLTLQSVGDLRLQESVFLMDFKTVNFFSLPVFYRGLFSMWKLLWRQRVRHESLVLAAAGTNGSWRPPECPLLGTATLESSPGLGYNKTQKDKCQMMNFILGQSKMAVYMSRKRKVEDGVDSDIVLLLSKMIKARVLIDFNYYREIVVD</sequence>
<comment type="caution">
    <text evidence="1">The sequence shown here is derived from an EMBL/GenBank/DDBJ whole genome shotgun (WGS) entry which is preliminary data.</text>
</comment>
<gene>
    <name evidence="1" type="ORF">L3Q82_004803</name>
</gene>
<evidence type="ECO:0000313" key="1">
    <source>
        <dbReference type="EMBL" id="KAI3355002.1"/>
    </source>
</evidence>
<name>A0ACB8VH54_9TELE</name>
<accession>A0ACB8VH54</accession>
<reference evidence="1" key="1">
    <citation type="submission" date="2022-04" db="EMBL/GenBank/DDBJ databases">
        <title>Jade perch genome.</title>
        <authorList>
            <person name="Chao B."/>
        </authorList>
    </citation>
    <scope>NUCLEOTIDE SEQUENCE</scope>
    <source>
        <strain evidence="1">CB-2022</strain>
    </source>
</reference>
<dbReference type="Proteomes" id="UP000831701">
    <property type="component" value="Chromosome 21"/>
</dbReference>
<keyword evidence="2" id="KW-1185">Reference proteome</keyword>
<dbReference type="EMBL" id="CM041551">
    <property type="protein sequence ID" value="KAI3355002.1"/>
    <property type="molecule type" value="Genomic_DNA"/>
</dbReference>
<organism evidence="1 2">
    <name type="scientific">Scortum barcoo</name>
    <name type="common">barcoo grunter</name>
    <dbReference type="NCBI Taxonomy" id="214431"/>
    <lineage>
        <taxon>Eukaryota</taxon>
        <taxon>Metazoa</taxon>
        <taxon>Chordata</taxon>
        <taxon>Craniata</taxon>
        <taxon>Vertebrata</taxon>
        <taxon>Euteleostomi</taxon>
        <taxon>Actinopterygii</taxon>
        <taxon>Neopterygii</taxon>
        <taxon>Teleostei</taxon>
        <taxon>Neoteleostei</taxon>
        <taxon>Acanthomorphata</taxon>
        <taxon>Eupercaria</taxon>
        <taxon>Centrarchiformes</taxon>
        <taxon>Terapontoidei</taxon>
        <taxon>Terapontidae</taxon>
        <taxon>Scortum</taxon>
    </lineage>
</organism>